<keyword evidence="4" id="KW-0812">Transmembrane</keyword>
<keyword evidence="4" id="KW-0472">Membrane</keyword>
<name>A0A2H0TLX0_9BACT</name>
<dbReference type="SUPFAM" id="SSF53448">
    <property type="entry name" value="Nucleotide-diphospho-sugar transferases"/>
    <property type="match status" value="1"/>
</dbReference>
<dbReference type="AlphaFoldDB" id="A0A2H0TLX0"/>
<dbReference type="Pfam" id="PF00535">
    <property type="entry name" value="Glycos_transf_2"/>
    <property type="match status" value="1"/>
</dbReference>
<evidence type="ECO:0000313" key="6">
    <source>
        <dbReference type="EMBL" id="PIR73148.1"/>
    </source>
</evidence>
<keyword evidence="4" id="KW-1133">Transmembrane helix</keyword>
<keyword evidence="3" id="KW-0808">Transferase</keyword>
<evidence type="ECO:0000256" key="2">
    <source>
        <dbReference type="ARBA" id="ARBA00022676"/>
    </source>
</evidence>
<protein>
    <recommendedName>
        <fullName evidence="5">Glycosyltransferase 2-like domain-containing protein</fullName>
    </recommendedName>
</protein>
<evidence type="ECO:0000259" key="5">
    <source>
        <dbReference type="Pfam" id="PF00535"/>
    </source>
</evidence>
<reference evidence="7" key="1">
    <citation type="submission" date="2017-09" db="EMBL/GenBank/DDBJ databases">
        <title>Depth-based differentiation of microbial function through sediment-hosted aquifers and enrichment of novel symbionts in the deep terrestrial subsurface.</title>
        <authorList>
            <person name="Probst A.J."/>
            <person name="Ladd B."/>
            <person name="Jarett J.K."/>
            <person name="Geller-Mcgrath D.E."/>
            <person name="Sieber C.M.K."/>
            <person name="Emerson J.B."/>
            <person name="Anantharaman K."/>
            <person name="Thomas B.C."/>
            <person name="Malmstrom R."/>
            <person name="Stieglmeier M."/>
            <person name="Klingl A."/>
            <person name="Woyke T."/>
            <person name="Ryan C.M."/>
            <person name="Banfield J.F."/>
        </authorList>
    </citation>
    <scope>NUCLEOTIDE SEQUENCE [LARGE SCALE GENOMIC DNA]</scope>
</reference>
<proteinExistence type="inferred from homology"/>
<feature type="transmembrane region" description="Helical" evidence="4">
    <location>
        <begin position="253"/>
        <end position="272"/>
    </location>
</feature>
<sequence>REIIVVDDASTDDTEQVLREKGFLDKVVYLRNKERVGVSKAKNIGVKMAKGKYCWFLDSDTKILDKKCLRFLYDASERDSLIGSLGCEVIQRGKNLLVREHTFFANDLTFLFSKGNELKMRKCDYLATCNCFVRKDLVQAAGGFNEFYFYGYEDAELGKKILDLGFKNLIDSRAAVFHLRSLSSRTSSYRLLFKNRIRFTIWNFSFKQLLKLPFIDNKNFFEGIKMTKKLTADQLRTKTITETNRTLGRLRILVEYLFGLGYGYCWNLFFLAQTLSYKKKRNFL</sequence>
<comment type="similarity">
    <text evidence="1">Belongs to the glycosyltransferase 2 family.</text>
</comment>
<organism evidence="6 7">
    <name type="scientific">Candidatus Nealsonbacteria bacterium CG10_big_fil_rev_8_21_14_0_10_36_23</name>
    <dbReference type="NCBI Taxonomy" id="1974709"/>
    <lineage>
        <taxon>Bacteria</taxon>
        <taxon>Candidatus Nealsoniibacteriota</taxon>
    </lineage>
</organism>
<gene>
    <name evidence="6" type="ORF">COV26_00150</name>
</gene>
<keyword evidence="2" id="KW-0328">Glycosyltransferase</keyword>
<dbReference type="InterPro" id="IPR029044">
    <property type="entry name" value="Nucleotide-diphossugar_trans"/>
</dbReference>
<evidence type="ECO:0000256" key="4">
    <source>
        <dbReference type="SAM" id="Phobius"/>
    </source>
</evidence>
<dbReference type="InterPro" id="IPR001173">
    <property type="entry name" value="Glyco_trans_2-like"/>
</dbReference>
<dbReference type="PANTHER" id="PTHR43179">
    <property type="entry name" value="RHAMNOSYLTRANSFERASE WBBL"/>
    <property type="match status" value="1"/>
</dbReference>
<dbReference type="Proteomes" id="UP000228508">
    <property type="component" value="Unassembled WGS sequence"/>
</dbReference>
<dbReference type="EMBL" id="PFCH01000002">
    <property type="protein sequence ID" value="PIR73148.1"/>
    <property type="molecule type" value="Genomic_DNA"/>
</dbReference>
<evidence type="ECO:0000256" key="3">
    <source>
        <dbReference type="ARBA" id="ARBA00022679"/>
    </source>
</evidence>
<feature type="non-terminal residue" evidence="6">
    <location>
        <position position="1"/>
    </location>
</feature>
<comment type="caution">
    <text evidence="6">The sequence shown here is derived from an EMBL/GenBank/DDBJ whole genome shotgun (WGS) entry which is preliminary data.</text>
</comment>
<dbReference type="PANTHER" id="PTHR43179:SF12">
    <property type="entry name" value="GALACTOFURANOSYLTRANSFERASE GLFT2"/>
    <property type="match status" value="1"/>
</dbReference>
<accession>A0A2H0TLX0</accession>
<evidence type="ECO:0000313" key="7">
    <source>
        <dbReference type="Proteomes" id="UP000228508"/>
    </source>
</evidence>
<dbReference type="GO" id="GO:0016757">
    <property type="term" value="F:glycosyltransferase activity"/>
    <property type="evidence" value="ECO:0007669"/>
    <property type="project" value="UniProtKB-KW"/>
</dbReference>
<feature type="domain" description="Glycosyltransferase 2-like" evidence="5">
    <location>
        <begin position="2"/>
        <end position="138"/>
    </location>
</feature>
<evidence type="ECO:0000256" key="1">
    <source>
        <dbReference type="ARBA" id="ARBA00006739"/>
    </source>
</evidence>
<dbReference type="Gene3D" id="3.90.550.10">
    <property type="entry name" value="Spore Coat Polysaccharide Biosynthesis Protein SpsA, Chain A"/>
    <property type="match status" value="1"/>
</dbReference>